<accession>A0ABW4PB15</accession>
<dbReference type="InterPro" id="IPR020835">
    <property type="entry name" value="Catalase_sf"/>
</dbReference>
<proteinExistence type="predicted"/>
<dbReference type="EMBL" id="JBHUFB010000021">
    <property type="protein sequence ID" value="MFD1815537.1"/>
    <property type="molecule type" value="Genomic_DNA"/>
</dbReference>
<protein>
    <submittedName>
        <fullName evidence="1">Phosphodiesterase</fullName>
    </submittedName>
</protein>
<name>A0ABW4PB15_9NOCA</name>
<dbReference type="RefSeq" id="WP_378487994.1">
    <property type="nucleotide sequence ID" value="NZ_JBHUFB010000021.1"/>
</dbReference>
<dbReference type="SUPFAM" id="SSF56634">
    <property type="entry name" value="Heme-dependent catalase-like"/>
    <property type="match status" value="1"/>
</dbReference>
<organism evidence="1 2">
    <name type="scientific">Rhodococcus gannanensis</name>
    <dbReference type="NCBI Taxonomy" id="1960308"/>
    <lineage>
        <taxon>Bacteria</taxon>
        <taxon>Bacillati</taxon>
        <taxon>Actinomycetota</taxon>
        <taxon>Actinomycetes</taxon>
        <taxon>Mycobacteriales</taxon>
        <taxon>Nocardiaceae</taxon>
        <taxon>Rhodococcus</taxon>
    </lineage>
</organism>
<reference evidence="2" key="1">
    <citation type="journal article" date="2019" name="Int. J. Syst. Evol. Microbiol.">
        <title>The Global Catalogue of Microorganisms (GCM) 10K type strain sequencing project: providing services to taxonomists for standard genome sequencing and annotation.</title>
        <authorList>
            <consortium name="The Broad Institute Genomics Platform"/>
            <consortium name="The Broad Institute Genome Sequencing Center for Infectious Disease"/>
            <person name="Wu L."/>
            <person name="Ma J."/>
        </authorList>
    </citation>
    <scope>NUCLEOTIDE SEQUENCE [LARGE SCALE GENOMIC DNA]</scope>
    <source>
        <strain evidence="2">DT72</strain>
    </source>
</reference>
<evidence type="ECO:0000313" key="2">
    <source>
        <dbReference type="Proteomes" id="UP001597286"/>
    </source>
</evidence>
<dbReference type="Proteomes" id="UP001597286">
    <property type="component" value="Unassembled WGS sequence"/>
</dbReference>
<evidence type="ECO:0000313" key="1">
    <source>
        <dbReference type="EMBL" id="MFD1815537.1"/>
    </source>
</evidence>
<gene>
    <name evidence="1" type="ORF">ACFSJG_25255</name>
</gene>
<keyword evidence="2" id="KW-1185">Reference proteome</keyword>
<sequence length="220" mass="23927">MNYIDSALRVPFSLASTLRRARVFHAHGVVAQGHAELGSHWWPVQGRVPVTVRLSRGVGLPGSVPDILGLSIRLHLAARPWDLLLASTDPVTRFLPCPALSWSTAQYSSLNAFRTPDNDSRTWVLASPDAGQPRTASLNALSTADPLHFTLSLARSRSDTTAAGRLSLETPVSIGDDEEQPDFDPVLHHPDGLEMWPEWVADARRAAYSGSRSGRHSVDA</sequence>
<comment type="caution">
    <text evidence="1">The sequence shown here is derived from an EMBL/GenBank/DDBJ whole genome shotgun (WGS) entry which is preliminary data.</text>
</comment>